<protein>
    <recommendedName>
        <fullName evidence="1">Knottins-like domain-containing protein</fullName>
    </recommendedName>
</protein>
<dbReference type="Proteomes" id="UP001634393">
    <property type="component" value="Unassembled WGS sequence"/>
</dbReference>
<proteinExistence type="predicted"/>
<reference evidence="2 3" key="1">
    <citation type="submission" date="2024-12" db="EMBL/GenBank/DDBJ databases">
        <title>The unique morphological basis and parallel evolutionary history of personate flowers in Penstemon.</title>
        <authorList>
            <person name="Depatie T.H."/>
            <person name="Wessinger C.A."/>
        </authorList>
    </citation>
    <scope>NUCLEOTIDE SEQUENCE [LARGE SCALE GENOMIC DNA]</scope>
    <source>
        <strain evidence="2">WTNN_2</strain>
        <tissue evidence="2">Leaf</tissue>
    </source>
</reference>
<gene>
    <name evidence="2" type="ORF">ACJIZ3_012899</name>
</gene>
<keyword evidence="3" id="KW-1185">Reference proteome</keyword>
<dbReference type="InterPro" id="IPR036574">
    <property type="entry name" value="Scorpion_toxin-like_sf"/>
</dbReference>
<feature type="domain" description="Knottins-like" evidence="1">
    <location>
        <begin position="3"/>
        <end position="48"/>
    </location>
</feature>
<dbReference type="Gene3D" id="3.30.30.10">
    <property type="entry name" value="Knottin, scorpion toxin-like"/>
    <property type="match status" value="1"/>
</dbReference>
<comment type="caution">
    <text evidence="2">The sequence shown here is derived from an EMBL/GenBank/DDBJ whole genome shotgun (WGS) entry which is preliminary data.</text>
</comment>
<name>A0ABD3URX1_9LAMI</name>
<dbReference type="EMBL" id="JBJXBP010000001">
    <property type="protein sequence ID" value="KAL3851017.1"/>
    <property type="molecule type" value="Genomic_DNA"/>
</dbReference>
<organism evidence="2 3">
    <name type="scientific">Penstemon smallii</name>
    <dbReference type="NCBI Taxonomy" id="265156"/>
    <lineage>
        <taxon>Eukaryota</taxon>
        <taxon>Viridiplantae</taxon>
        <taxon>Streptophyta</taxon>
        <taxon>Embryophyta</taxon>
        <taxon>Tracheophyta</taxon>
        <taxon>Spermatophyta</taxon>
        <taxon>Magnoliopsida</taxon>
        <taxon>eudicotyledons</taxon>
        <taxon>Gunneridae</taxon>
        <taxon>Pentapetalae</taxon>
        <taxon>asterids</taxon>
        <taxon>lamiids</taxon>
        <taxon>Lamiales</taxon>
        <taxon>Plantaginaceae</taxon>
        <taxon>Cheloneae</taxon>
        <taxon>Penstemon</taxon>
    </lineage>
</organism>
<dbReference type="InterPro" id="IPR008176">
    <property type="entry name" value="Defensin_plant"/>
</dbReference>
<evidence type="ECO:0000313" key="3">
    <source>
        <dbReference type="Proteomes" id="UP001634393"/>
    </source>
</evidence>
<evidence type="ECO:0000313" key="2">
    <source>
        <dbReference type="EMBL" id="KAL3851017.1"/>
    </source>
</evidence>
<dbReference type="PRINTS" id="PR00288">
    <property type="entry name" value="PUROTHIONIN"/>
</dbReference>
<dbReference type="SMART" id="SM00505">
    <property type="entry name" value="Knot1"/>
    <property type="match status" value="1"/>
</dbReference>
<dbReference type="CDD" id="cd00107">
    <property type="entry name" value="Knot1"/>
    <property type="match status" value="1"/>
</dbReference>
<dbReference type="Pfam" id="PF00304">
    <property type="entry name" value="Gamma-thionin"/>
    <property type="match status" value="1"/>
</dbReference>
<dbReference type="AlphaFoldDB" id="A0ABD3URX1"/>
<dbReference type="PROSITE" id="PS00940">
    <property type="entry name" value="GAMMA_THIONIN"/>
    <property type="match status" value="1"/>
</dbReference>
<accession>A0ABD3URX1</accession>
<dbReference type="InterPro" id="IPR003614">
    <property type="entry name" value="Knottins"/>
</dbReference>
<dbReference type="SUPFAM" id="SSF57095">
    <property type="entry name" value="Scorpion toxin-like"/>
    <property type="match status" value="1"/>
</dbReference>
<evidence type="ECO:0000259" key="1">
    <source>
        <dbReference type="SMART" id="SM00505"/>
    </source>
</evidence>
<sequence>MAICQSPSFTFRGLCFRKHNCKEVCLNEGFTDGSCKGLLRRCYCQKPCPSQGNPSSINSSNYN</sequence>